<dbReference type="InterPro" id="IPR052018">
    <property type="entry name" value="PHP_domain"/>
</dbReference>
<feature type="domain" description="Polymerase/histidinol phosphatase N-terminal" evidence="1">
    <location>
        <begin position="70"/>
        <end position="134"/>
    </location>
</feature>
<dbReference type="CDD" id="cd07432">
    <property type="entry name" value="PHP_HisPPase"/>
    <property type="match status" value="1"/>
</dbReference>
<organism evidence="2 3">
    <name type="scientific">Polyangium spumosum</name>
    <dbReference type="NCBI Taxonomy" id="889282"/>
    <lineage>
        <taxon>Bacteria</taxon>
        <taxon>Pseudomonadati</taxon>
        <taxon>Myxococcota</taxon>
        <taxon>Polyangia</taxon>
        <taxon>Polyangiales</taxon>
        <taxon>Polyangiaceae</taxon>
        <taxon>Polyangium</taxon>
    </lineage>
</organism>
<dbReference type="Proteomes" id="UP000440224">
    <property type="component" value="Unassembled WGS sequence"/>
</dbReference>
<name>A0A6N7PVD2_9BACT</name>
<dbReference type="InterPro" id="IPR003141">
    <property type="entry name" value="Pol/His_phosphatase_N"/>
</dbReference>
<dbReference type="Gene3D" id="3.20.20.140">
    <property type="entry name" value="Metal-dependent hydrolases"/>
    <property type="match status" value="1"/>
</dbReference>
<dbReference type="GO" id="GO:0035312">
    <property type="term" value="F:5'-3' DNA exonuclease activity"/>
    <property type="evidence" value="ECO:0007669"/>
    <property type="project" value="TreeGrafter"/>
</dbReference>
<dbReference type="AlphaFoldDB" id="A0A6N7PVD2"/>
<proteinExistence type="predicted"/>
<evidence type="ECO:0000313" key="3">
    <source>
        <dbReference type="Proteomes" id="UP000440224"/>
    </source>
</evidence>
<gene>
    <name evidence="2" type="ORF">GF068_28700</name>
</gene>
<dbReference type="InterPro" id="IPR016195">
    <property type="entry name" value="Pol/histidinol_Pase-like"/>
</dbReference>
<protein>
    <recommendedName>
        <fullName evidence="1">Polymerase/histidinol phosphatase N-terminal domain-containing protein</fullName>
    </recommendedName>
</protein>
<keyword evidence="3" id="KW-1185">Reference proteome</keyword>
<dbReference type="GO" id="GO:0004534">
    <property type="term" value="F:5'-3' RNA exonuclease activity"/>
    <property type="evidence" value="ECO:0007669"/>
    <property type="project" value="TreeGrafter"/>
</dbReference>
<dbReference type="RefSeq" id="WP_153822683.1">
    <property type="nucleotide sequence ID" value="NZ_WJIE01000009.1"/>
</dbReference>
<dbReference type="PANTHER" id="PTHR42924">
    <property type="entry name" value="EXONUCLEASE"/>
    <property type="match status" value="1"/>
</dbReference>
<evidence type="ECO:0000313" key="2">
    <source>
        <dbReference type="EMBL" id="MRG95869.1"/>
    </source>
</evidence>
<dbReference type="NCBIfam" id="NF038032">
    <property type="entry name" value="CehA_McbA_metalo"/>
    <property type="match status" value="1"/>
</dbReference>
<dbReference type="OrthoDB" id="9808747at2"/>
<sequence>MRSKTGMVRYVALGVGVAVAGAAGIVAFTRVPPERTAVAAPLTLNINLEPPKLGPPRFAETLDVSTFQRGNLHTHSKWSDGDRPPEDVYRWYRGHGYTFLALTDHENRVSPKTFAALERKDFLILAGEEVTMLAEGKPVHVNGLCTKKTIGGGKFKTKQKALLHGVSRVHAQGGVALVNHPNFDWALTLDDVRVTRGAELLEIWSGHPFVNTEGNAERPSHEAVWNTLLDEGWSIAGVAVDDAHHYGATTKPGVKPARPGKGWVQVFAERLDRALICEGLAKGRLYASSGVTLTRIRVTGNKLSVWPEEEGAVVTFIGGGGKELAKIERGPEGDATYELRGDERWVRARVAMPDGKMAWTQAYRVVR</sequence>
<dbReference type="EMBL" id="WJIE01000009">
    <property type="protein sequence ID" value="MRG95869.1"/>
    <property type="molecule type" value="Genomic_DNA"/>
</dbReference>
<reference evidence="2 3" key="1">
    <citation type="submission" date="2019-10" db="EMBL/GenBank/DDBJ databases">
        <title>A soil myxobacterium in the family Polyangiaceae.</title>
        <authorList>
            <person name="Li Y."/>
            <person name="Wang J."/>
        </authorList>
    </citation>
    <scope>NUCLEOTIDE SEQUENCE [LARGE SCALE GENOMIC DNA]</scope>
    <source>
        <strain evidence="2 3">DSM 14734</strain>
    </source>
</reference>
<dbReference type="PANTHER" id="PTHR42924:SF11">
    <property type="entry name" value="POLYMERASE_HISTIDINOL PHOSPHATASE N-TERMINAL DOMAIN-CONTAINING PROTEIN"/>
    <property type="match status" value="1"/>
</dbReference>
<dbReference type="SMART" id="SM00481">
    <property type="entry name" value="POLIIIAc"/>
    <property type="match status" value="1"/>
</dbReference>
<evidence type="ECO:0000259" key="1">
    <source>
        <dbReference type="SMART" id="SM00481"/>
    </source>
</evidence>
<accession>A0A6N7PVD2</accession>
<comment type="caution">
    <text evidence="2">The sequence shown here is derived from an EMBL/GenBank/DDBJ whole genome shotgun (WGS) entry which is preliminary data.</text>
</comment>
<dbReference type="SUPFAM" id="SSF89550">
    <property type="entry name" value="PHP domain-like"/>
    <property type="match status" value="1"/>
</dbReference>